<feature type="domain" description="Glycosyltransferase 2-like" evidence="2">
    <location>
        <begin position="1078"/>
        <end position="1202"/>
    </location>
</feature>
<sequence length="1499" mass="177670">MGETLMTQLLLSEHDLQVSYHSIPRNKRSYTINNGLEKNNYDISIVMSYWNRKEQTLRTLDGFEILYRLKYSFEVIIVDDNSNKDNYLDHEIMDYNFPIKLVVIGEEEKGSRVNPCLAYNKGFKECKGEIIIIQNPECYHIGDILGYTKNNLKDFEYYSYSCYSANSFEITDQLLKYPIPYTLICNNNFDRTNANIIGLSWYNHPTEYGRQKGYHFCSAIYKSKLDLIGGFDERFADGYCFDDDELVLSIKYNLQLKIKIIHPDENVMVIHQYHERNKSFNIECADDSNPIKQKWLRNKNLLDEMTRYHETKKFNYPKLLHLYWDGNPLSFINLVTVLSFNKYHKFWKINVFMPTKKTDILTWNTNEQKDKYEGSCYLSKLQSIDNVLIHKVDLDELGFYDDASEVIKSDYFRYYILELHGGVWSDFDIVYTASMEDKINFRENAVIFHCVGYHDSINKFPHTQFEYYPIGLLMGIPHSLFFKFIRDNCKKYYNPKEYQCIGASMFMKEFKTFEDIYKIDNIKILDNTYYLPYQCTEVSYLFGENVKCNSKLPSTNIGIHWFNGSLEAKKYANDLDTKLNCFKPICYIDNMIQEYICYDIVINYCNQNSKLNILLENLHTTYKNITLNIHVVTETNIIDIQIYDNINVNYYKNITSAIGNINNNYIFFQDLIILHKEEILSTLMHEIQKSGDDFIGCSKKIYNNRISDGFKQVIQKNKLPDIMVFKKESFVANKFKINETWNQCSSYKLLETDKIYYLFPKNIPKIIHFYWDGSKGDYLTSLTIKSFVFNNPDWSVTVWMPQIKYYDTPIIWEPQENIPPHTMPYNDIDYIDYTYLRNELGVEIKNIEYFDLGLSQNYPEVLKSDIFRWKILYEIGGVWSDMDILFVDRIEKTDFARYKNNFQDIELVVSQYDRDCDGNFINFYYIGFLMSSKNNLFFNIMYNESIKHISSTSYQGVGGDLMKRHFGIFNDIEKIINNNNYVNLQSDSVYHYWWGNLRSLYLDNNQDNIFEYVIKNNNIIGYHWFRGVHLSRIYTHFYNYKNKIQNYNNFKGPLNGWTKYYEEIFNEKNIITNEKKISIVMGYINRLKQLEVTLTTISKSLHTNYEIIIVNDGTEDLSYLHNKFNNLNIIDNSNKEYTNPCISYNLGIAQSTGDIVIIQNPECCHVGDLLSTVNCLLKENDYMVFSSYYLDNYNKNHDLYPILLNETKDLNFWDVNKMHSILKFTLEYSHNSVLNKPFRGWCSHHFYNPNYLHFCTATYKSNLMKLNCFSDEYKDGYCFDDDDLARKVKLSGLKLYYYPIAQYPKEYPTLSEYSVFVIHQHHDTLSYSDSNTLDKWEKNKQLFISENYKYVRCFLESFYNTDIPYNINICNGKVQFTDGKYDIHFNDSFSNTITLNYIFPMNNFEYIFNGKTMMLQNNITELFNNCEFEVTIWHTSACDILVNGISPQVVDNNIYIYNGKIINSKIIVQNLPKIINISFTSKLKKINFVDNTIFTQLSI</sequence>
<dbReference type="PANTHER" id="PTHR32385:SF15">
    <property type="entry name" value="INOSITOL PHOSPHOCERAMIDE MANNOSYLTRANSFERASE 1"/>
    <property type="match status" value="1"/>
</dbReference>
<reference evidence="3" key="1">
    <citation type="journal article" date="2020" name="Nature">
        <title>Giant virus diversity and host interactions through global metagenomics.</title>
        <authorList>
            <person name="Schulz F."/>
            <person name="Roux S."/>
            <person name="Paez-Espino D."/>
            <person name="Jungbluth S."/>
            <person name="Walsh D.A."/>
            <person name="Denef V.J."/>
            <person name="McMahon K.D."/>
            <person name="Konstantinidis K.T."/>
            <person name="Eloe-Fadrosh E.A."/>
            <person name="Kyrpides N.C."/>
            <person name="Woyke T."/>
        </authorList>
    </citation>
    <scope>NUCLEOTIDE SEQUENCE</scope>
    <source>
        <strain evidence="3">GVMAG-M-3300023179-114</strain>
    </source>
</reference>
<accession>A0A6C0E1P0</accession>
<evidence type="ECO:0000313" key="3">
    <source>
        <dbReference type="EMBL" id="QHT22668.1"/>
    </source>
</evidence>
<dbReference type="InterPro" id="IPR007577">
    <property type="entry name" value="GlycoTrfase_DXD_sugar-bd_CS"/>
</dbReference>
<keyword evidence="1" id="KW-0808">Transferase</keyword>
<evidence type="ECO:0000259" key="2">
    <source>
        <dbReference type="Pfam" id="PF00535"/>
    </source>
</evidence>
<organism evidence="3">
    <name type="scientific">viral metagenome</name>
    <dbReference type="NCBI Taxonomy" id="1070528"/>
    <lineage>
        <taxon>unclassified sequences</taxon>
        <taxon>metagenomes</taxon>
        <taxon>organismal metagenomes</taxon>
    </lineage>
</organism>
<dbReference type="GO" id="GO:0051999">
    <property type="term" value="P:mannosyl-inositol phosphorylceramide biosynthetic process"/>
    <property type="evidence" value="ECO:0007669"/>
    <property type="project" value="TreeGrafter"/>
</dbReference>
<dbReference type="InterPro" id="IPR051706">
    <property type="entry name" value="Glycosyltransferase_domain"/>
</dbReference>
<dbReference type="Gene3D" id="3.90.550.10">
    <property type="entry name" value="Spore Coat Polysaccharide Biosynthesis Protein SpsA, Chain A"/>
    <property type="match status" value="2"/>
</dbReference>
<name>A0A6C0E1P0_9ZZZZ</name>
<dbReference type="SUPFAM" id="SSF53448">
    <property type="entry name" value="Nucleotide-diphospho-sugar transferases"/>
    <property type="match status" value="4"/>
</dbReference>
<dbReference type="EMBL" id="MN739720">
    <property type="protein sequence ID" value="QHT22668.1"/>
    <property type="molecule type" value="Genomic_DNA"/>
</dbReference>
<evidence type="ECO:0000256" key="1">
    <source>
        <dbReference type="ARBA" id="ARBA00022679"/>
    </source>
</evidence>
<dbReference type="InterPro" id="IPR029044">
    <property type="entry name" value="Nucleotide-diphossugar_trans"/>
</dbReference>
<protein>
    <recommendedName>
        <fullName evidence="2">Glycosyltransferase 2-like domain-containing protein</fullName>
    </recommendedName>
</protein>
<dbReference type="CDD" id="cd00761">
    <property type="entry name" value="Glyco_tranf_GTA_type"/>
    <property type="match status" value="2"/>
</dbReference>
<dbReference type="Pfam" id="PF00535">
    <property type="entry name" value="Glycos_transf_2"/>
    <property type="match status" value="2"/>
</dbReference>
<dbReference type="Pfam" id="PF04488">
    <property type="entry name" value="Gly_transf_sug"/>
    <property type="match status" value="2"/>
</dbReference>
<dbReference type="PANTHER" id="PTHR32385">
    <property type="entry name" value="MANNOSYL PHOSPHORYLINOSITOL CERAMIDE SYNTHASE"/>
    <property type="match status" value="1"/>
</dbReference>
<dbReference type="GO" id="GO:0016020">
    <property type="term" value="C:membrane"/>
    <property type="evidence" value="ECO:0007669"/>
    <property type="project" value="GOC"/>
</dbReference>
<proteinExistence type="predicted"/>
<feature type="domain" description="Glycosyltransferase 2-like" evidence="2">
    <location>
        <begin position="44"/>
        <end position="144"/>
    </location>
</feature>
<dbReference type="Gene3D" id="3.90.550.20">
    <property type="match status" value="2"/>
</dbReference>
<dbReference type="InterPro" id="IPR001173">
    <property type="entry name" value="Glyco_trans_2-like"/>
</dbReference>
<dbReference type="GO" id="GO:0000030">
    <property type="term" value="F:mannosyltransferase activity"/>
    <property type="evidence" value="ECO:0007669"/>
    <property type="project" value="TreeGrafter"/>
</dbReference>